<proteinExistence type="predicted"/>
<protein>
    <recommendedName>
        <fullName evidence="3">Nucleotidyltransferase</fullName>
    </recommendedName>
</protein>
<gene>
    <name evidence="1" type="ORF">EKH80_09335</name>
</gene>
<evidence type="ECO:0000313" key="1">
    <source>
        <dbReference type="EMBL" id="RUL75920.1"/>
    </source>
</evidence>
<keyword evidence="2" id="KW-1185">Reference proteome</keyword>
<dbReference type="RefSeq" id="WP_126684486.1">
    <property type="nucleotide sequence ID" value="NZ_RYYV01000006.1"/>
</dbReference>
<organism evidence="1 2">
    <name type="scientific">Dyella choica</name>
    <dbReference type="NCBI Taxonomy" id="1927959"/>
    <lineage>
        <taxon>Bacteria</taxon>
        <taxon>Pseudomonadati</taxon>
        <taxon>Pseudomonadota</taxon>
        <taxon>Gammaproteobacteria</taxon>
        <taxon>Lysobacterales</taxon>
        <taxon>Rhodanobacteraceae</taxon>
        <taxon>Dyella</taxon>
    </lineage>
</organism>
<dbReference type="PANTHER" id="PTHR34817">
    <property type="entry name" value="NUCLEOTIDYLTRANSFERASE"/>
    <property type="match status" value="1"/>
</dbReference>
<dbReference type="OrthoDB" id="243791at2"/>
<sequence>MPTLEHLLDHSDLALLFECVSGSHAYGTATAESDLDLRGIFAVPAADYMNLQAPGNQVSDLRNDIVFYSLRRVIELLSTANPNVLELLYMPEDCIRWRTDAFDQLLRSRDEFISQQCVQTHIGYALSQIKKARGQNKWINQPKGEQPPAKEDYCHVIPAQGLLPPDAAPCRPVPLNRLGWNLDHFHASRLEHARDGYRLYRYGEDARGVFRDGMLACESIPLEHEASHFAGLLFYNESAWKQALADHQNYWTWRRERNEGRWRQQESGELDYDAKNIMHTVRLLLSGESILQHGRPLIRFEGEQRELLLSIRKGRYSYNELIDMTEAIVARCADKAALSHLRPAADVSMAERLLSDITTCWETTRP</sequence>
<comment type="caution">
    <text evidence="1">The sequence shown here is derived from an EMBL/GenBank/DDBJ whole genome shotgun (WGS) entry which is preliminary data.</text>
</comment>
<dbReference type="InterPro" id="IPR018775">
    <property type="entry name" value="RlaP"/>
</dbReference>
<dbReference type="Proteomes" id="UP000274358">
    <property type="component" value="Unassembled WGS sequence"/>
</dbReference>
<evidence type="ECO:0008006" key="3">
    <source>
        <dbReference type="Google" id="ProtNLM"/>
    </source>
</evidence>
<accession>A0A3S0RKN3</accession>
<reference evidence="1 2" key="1">
    <citation type="submission" date="2018-12" db="EMBL/GenBank/DDBJ databases">
        <title>Dyella dinghuensis sp. nov. DHOA06 and Dyella choica sp. nov. 4M-K27, isolated from forest soil.</title>
        <authorList>
            <person name="Qiu L.-H."/>
            <person name="Gao Z.-H."/>
        </authorList>
    </citation>
    <scope>NUCLEOTIDE SEQUENCE [LARGE SCALE GENOMIC DNA]</scope>
    <source>
        <strain evidence="1 2">4M-K27</strain>
    </source>
</reference>
<dbReference type="AlphaFoldDB" id="A0A3S0RKN3"/>
<dbReference type="Pfam" id="PF10127">
    <property type="entry name" value="RlaP"/>
    <property type="match status" value="1"/>
</dbReference>
<name>A0A3S0RKN3_9GAMM</name>
<evidence type="ECO:0000313" key="2">
    <source>
        <dbReference type="Proteomes" id="UP000274358"/>
    </source>
</evidence>
<dbReference type="EMBL" id="RYYV01000006">
    <property type="protein sequence ID" value="RUL75920.1"/>
    <property type="molecule type" value="Genomic_DNA"/>
</dbReference>
<dbReference type="PANTHER" id="PTHR34817:SF1">
    <property type="entry name" value="NUCLEOTIDYLTRANSFERASE"/>
    <property type="match status" value="1"/>
</dbReference>